<dbReference type="InterPro" id="IPR040026">
    <property type="entry name" value="FliD"/>
</dbReference>
<dbReference type="PANTHER" id="PTHR30288:SF0">
    <property type="entry name" value="FLAGELLAR HOOK-ASSOCIATED PROTEIN 2"/>
    <property type="match status" value="1"/>
</dbReference>
<dbReference type="Pfam" id="PF02465">
    <property type="entry name" value="FliD_N"/>
    <property type="match status" value="1"/>
</dbReference>
<comment type="similarity">
    <text evidence="1 5">Belongs to the FliD family.</text>
</comment>
<accession>A0ABQ2WM57</accession>
<dbReference type="Pfam" id="PF07196">
    <property type="entry name" value="Flagellin_IN"/>
    <property type="match status" value="1"/>
</dbReference>
<dbReference type="RefSeq" id="WP_189482967.1">
    <property type="nucleotide sequence ID" value="NZ_BMYR01000007.1"/>
</dbReference>
<keyword evidence="8" id="KW-0969">Cilium</keyword>
<proteinExistence type="inferred from homology"/>
<dbReference type="PANTHER" id="PTHR30288">
    <property type="entry name" value="FLAGELLAR CAP/ASSEMBLY PROTEIN FLID"/>
    <property type="match status" value="1"/>
</dbReference>
<keyword evidence="9" id="KW-1185">Reference proteome</keyword>
<evidence type="ECO:0000259" key="7">
    <source>
        <dbReference type="Pfam" id="PF07195"/>
    </source>
</evidence>
<dbReference type="InterPro" id="IPR003481">
    <property type="entry name" value="FliD_N"/>
</dbReference>
<evidence type="ECO:0000256" key="1">
    <source>
        <dbReference type="ARBA" id="ARBA00009764"/>
    </source>
</evidence>
<comment type="function">
    <text evidence="5">Required for morphogenesis and for the elongation of the flagellar filament by facilitating polymerization of the flagellin monomers at the tip of growing filament. Forms a capping structure, which prevents flagellin subunits (transported through the central channel of the flagellum) from leaking out without polymerization at the distal end.</text>
</comment>
<keyword evidence="4 5" id="KW-0975">Bacterial flagellum</keyword>
<name>A0ABQ2WM57_9ALTE</name>
<feature type="domain" description="Flagellar hook-associated protein 2 C-terminal" evidence="7">
    <location>
        <begin position="230"/>
        <end position="468"/>
    </location>
</feature>
<evidence type="ECO:0000259" key="6">
    <source>
        <dbReference type="Pfam" id="PF02465"/>
    </source>
</evidence>
<organism evidence="8 9">
    <name type="scientific">Alishewanella tabrizica</name>
    <dbReference type="NCBI Taxonomy" id="671278"/>
    <lineage>
        <taxon>Bacteria</taxon>
        <taxon>Pseudomonadati</taxon>
        <taxon>Pseudomonadota</taxon>
        <taxon>Gammaproteobacteria</taxon>
        <taxon>Alteromonadales</taxon>
        <taxon>Alteromonadaceae</taxon>
        <taxon>Alishewanella</taxon>
    </lineage>
</organism>
<dbReference type="Pfam" id="PF07195">
    <property type="entry name" value="FliD_C"/>
    <property type="match status" value="1"/>
</dbReference>
<evidence type="ECO:0000256" key="3">
    <source>
        <dbReference type="ARBA" id="ARBA00023054"/>
    </source>
</evidence>
<evidence type="ECO:0000313" key="8">
    <source>
        <dbReference type="EMBL" id="GGW63478.1"/>
    </source>
</evidence>
<feature type="domain" description="Flagellar hook-associated protein 2 N-terminal" evidence="6">
    <location>
        <begin position="11"/>
        <end position="110"/>
    </location>
</feature>
<comment type="caution">
    <text evidence="8">The sequence shown here is derived from an EMBL/GenBank/DDBJ whole genome shotgun (WGS) entry which is preliminary data.</text>
</comment>
<dbReference type="EMBL" id="BMYR01000007">
    <property type="protein sequence ID" value="GGW63478.1"/>
    <property type="molecule type" value="Genomic_DNA"/>
</dbReference>
<evidence type="ECO:0000256" key="4">
    <source>
        <dbReference type="ARBA" id="ARBA00023143"/>
    </source>
</evidence>
<dbReference type="InterPro" id="IPR010810">
    <property type="entry name" value="Flagellin_hook_IN_motif"/>
</dbReference>
<reference evidence="9" key="1">
    <citation type="journal article" date="2019" name="Int. J. Syst. Evol. Microbiol.">
        <title>The Global Catalogue of Microorganisms (GCM) 10K type strain sequencing project: providing services to taxonomists for standard genome sequencing and annotation.</title>
        <authorList>
            <consortium name="The Broad Institute Genomics Platform"/>
            <consortium name="The Broad Institute Genome Sequencing Center for Infectious Disease"/>
            <person name="Wu L."/>
            <person name="Ma J."/>
        </authorList>
    </citation>
    <scope>NUCLEOTIDE SEQUENCE [LARGE SCALE GENOMIC DNA]</scope>
    <source>
        <strain evidence="9">KCTC 23723</strain>
    </source>
</reference>
<gene>
    <name evidence="8" type="primary">fliD</name>
    <name evidence="8" type="ORF">GCM10008111_19420</name>
</gene>
<protein>
    <recommendedName>
        <fullName evidence="5">Flagellar hook-associated protein 2</fullName>
        <shortName evidence="5">HAP2</shortName>
    </recommendedName>
    <alternativeName>
        <fullName evidence="5">Flagellar cap protein</fullName>
    </alternativeName>
</protein>
<dbReference type="InterPro" id="IPR010809">
    <property type="entry name" value="FliD_C"/>
</dbReference>
<keyword evidence="8" id="KW-0966">Cell projection</keyword>
<evidence type="ECO:0000313" key="9">
    <source>
        <dbReference type="Proteomes" id="UP000634667"/>
    </source>
</evidence>
<keyword evidence="3" id="KW-0175">Coiled coil</keyword>
<evidence type="ECO:0000256" key="5">
    <source>
        <dbReference type="RuleBase" id="RU362066"/>
    </source>
</evidence>
<evidence type="ECO:0000256" key="2">
    <source>
        <dbReference type="ARBA" id="ARBA00011255"/>
    </source>
</evidence>
<keyword evidence="8" id="KW-0282">Flagellum</keyword>
<sequence length="490" mass="51699">MSSINFLGAASGLPLDQLVGTFVDVERKTKMARIEKTKSSLNASLSGVGQLRSALSGFLDAAKKLSGESLKAREIKLTQPEEGKTFIQATAKNTASAASFDIKVNQLAKGSRMETADALFASSDAVVSTTDGELTFEAGDKSFTVAVTAGMTLNQLRLAINDSADNFGVNANILNAGGAVGTKLVLNSNVTGTGNDLVVSNNNAELDNVSSVATDITPGATAGLNLAAAAQNAEIELDGIAVFSSTNTFEDAVQDISLTVLDVTPVGKNARLQVATDKKAAEENIQNFIKGYNTLVDQISSLTRNRIMGADGSVTLDSGALAGDSMPRNILNQVRSILGSTVDGSSDQLNSLFSLGITLNKSGKLEISTSTEFNSETGKMRFDKALNENYDDLAKLFGGENGLVKQLDNLITEYTKSGGLIANRQENIQSRLRENTKASEAASRYIANYEESLRKRYAALDTLLGQMQRQQANVTAALSSLPGFTVNKSS</sequence>
<comment type="subcellular location">
    <subcellularLocation>
        <location evidence="5">Secreted</location>
    </subcellularLocation>
    <subcellularLocation>
        <location evidence="5">Bacterial flagellum</location>
    </subcellularLocation>
</comment>
<keyword evidence="5" id="KW-0964">Secreted</keyword>
<dbReference type="Proteomes" id="UP000634667">
    <property type="component" value="Unassembled WGS sequence"/>
</dbReference>
<comment type="subunit">
    <text evidence="2 5">Homopentamer.</text>
</comment>